<evidence type="ECO:0000256" key="1">
    <source>
        <dbReference type="SAM" id="Phobius"/>
    </source>
</evidence>
<evidence type="ECO:0000313" key="3">
    <source>
        <dbReference type="Proteomes" id="UP001603857"/>
    </source>
</evidence>
<organism evidence="2 3">
    <name type="scientific">Flemingia macrophylla</name>
    <dbReference type="NCBI Taxonomy" id="520843"/>
    <lineage>
        <taxon>Eukaryota</taxon>
        <taxon>Viridiplantae</taxon>
        <taxon>Streptophyta</taxon>
        <taxon>Embryophyta</taxon>
        <taxon>Tracheophyta</taxon>
        <taxon>Spermatophyta</taxon>
        <taxon>Magnoliopsida</taxon>
        <taxon>eudicotyledons</taxon>
        <taxon>Gunneridae</taxon>
        <taxon>Pentapetalae</taxon>
        <taxon>rosids</taxon>
        <taxon>fabids</taxon>
        <taxon>Fabales</taxon>
        <taxon>Fabaceae</taxon>
        <taxon>Papilionoideae</taxon>
        <taxon>50 kb inversion clade</taxon>
        <taxon>NPAAA clade</taxon>
        <taxon>indigoferoid/millettioid clade</taxon>
        <taxon>Phaseoleae</taxon>
        <taxon>Flemingia</taxon>
    </lineage>
</organism>
<gene>
    <name evidence="2" type="ORF">Fmac_025785</name>
</gene>
<keyword evidence="3" id="KW-1185">Reference proteome</keyword>
<dbReference type="EMBL" id="JBGMDY010000008">
    <property type="protein sequence ID" value="KAL2326727.1"/>
    <property type="molecule type" value="Genomic_DNA"/>
</dbReference>
<name>A0ABD1LT67_9FABA</name>
<proteinExistence type="predicted"/>
<comment type="caution">
    <text evidence="2">The sequence shown here is derived from an EMBL/GenBank/DDBJ whole genome shotgun (WGS) entry which is preliminary data.</text>
</comment>
<feature type="transmembrane region" description="Helical" evidence="1">
    <location>
        <begin position="21"/>
        <end position="41"/>
    </location>
</feature>
<accession>A0ABD1LT67</accession>
<feature type="transmembrane region" description="Helical" evidence="1">
    <location>
        <begin position="61"/>
        <end position="77"/>
    </location>
</feature>
<keyword evidence="1" id="KW-0472">Membrane</keyword>
<dbReference type="Proteomes" id="UP001603857">
    <property type="component" value="Unassembled WGS sequence"/>
</dbReference>
<reference evidence="2 3" key="1">
    <citation type="submission" date="2024-08" db="EMBL/GenBank/DDBJ databases">
        <title>Insights into the chromosomal genome structure of Flemingia macrophylla.</title>
        <authorList>
            <person name="Ding Y."/>
            <person name="Zhao Y."/>
            <person name="Bi W."/>
            <person name="Wu M."/>
            <person name="Zhao G."/>
            <person name="Gong Y."/>
            <person name="Li W."/>
            <person name="Zhang P."/>
        </authorList>
    </citation>
    <scope>NUCLEOTIDE SEQUENCE [LARGE SCALE GENOMIC DNA]</scope>
    <source>
        <strain evidence="2">DYQJB</strain>
        <tissue evidence="2">Leaf</tissue>
    </source>
</reference>
<keyword evidence="1" id="KW-0812">Transmembrane</keyword>
<keyword evidence="1" id="KW-1133">Transmembrane helix</keyword>
<evidence type="ECO:0000313" key="2">
    <source>
        <dbReference type="EMBL" id="KAL2326727.1"/>
    </source>
</evidence>
<feature type="transmembrane region" description="Helical" evidence="1">
    <location>
        <begin position="84"/>
        <end position="103"/>
    </location>
</feature>
<dbReference type="AlphaFoldDB" id="A0ABD1LT67"/>
<sequence>MEKWNYTQEPIDEEEKTKLSTIAYLLLFVFTSSRFAQGARLMLPAQKATLHNGDVVSESSLMPWGWVVSVLMFLVLISNRLHPIFMVAIVFLGVGVSCFSGGVGDAWG</sequence>
<protein>
    <submittedName>
        <fullName evidence="2">Uncharacterized protein</fullName>
    </submittedName>
</protein>